<evidence type="ECO:0000313" key="1">
    <source>
        <dbReference type="EMBL" id="EDL94513.1"/>
    </source>
</evidence>
<gene>
    <name evidence="1" type="ORF">rCG_57716</name>
</gene>
<organism evidence="1 2">
    <name type="scientific">Rattus norvegicus</name>
    <name type="common">Rat</name>
    <dbReference type="NCBI Taxonomy" id="10116"/>
    <lineage>
        <taxon>Eukaryota</taxon>
        <taxon>Metazoa</taxon>
        <taxon>Chordata</taxon>
        <taxon>Craniata</taxon>
        <taxon>Vertebrata</taxon>
        <taxon>Euteleostomi</taxon>
        <taxon>Mammalia</taxon>
        <taxon>Eutheria</taxon>
        <taxon>Euarchontoglires</taxon>
        <taxon>Glires</taxon>
        <taxon>Rodentia</taxon>
        <taxon>Myomorpha</taxon>
        <taxon>Muroidea</taxon>
        <taxon>Muridae</taxon>
        <taxon>Murinae</taxon>
        <taxon>Rattus</taxon>
    </lineage>
</organism>
<name>A6JI39_RAT</name>
<protein>
    <submittedName>
        <fullName evidence="1">RCG57716</fullName>
    </submittedName>
</protein>
<dbReference type="Proteomes" id="UP000234681">
    <property type="component" value="Chromosome 1"/>
</dbReference>
<proteinExistence type="predicted"/>
<evidence type="ECO:0000313" key="2">
    <source>
        <dbReference type="Proteomes" id="UP000234681"/>
    </source>
</evidence>
<reference evidence="2" key="1">
    <citation type="submission" date="2005-09" db="EMBL/GenBank/DDBJ databases">
        <authorList>
            <person name="Mural R.J."/>
            <person name="Li P.W."/>
            <person name="Adams M.D."/>
            <person name="Amanatides P.G."/>
            <person name="Baden-Tillson H."/>
            <person name="Barnstead M."/>
            <person name="Chin S.H."/>
            <person name="Dew I."/>
            <person name="Evans C.A."/>
            <person name="Ferriera S."/>
            <person name="Flanigan M."/>
            <person name="Fosler C."/>
            <person name="Glodek A."/>
            <person name="Gu Z."/>
            <person name="Holt R.A."/>
            <person name="Jennings D."/>
            <person name="Kraft C.L."/>
            <person name="Lu F."/>
            <person name="Nguyen T."/>
            <person name="Nusskern D.R."/>
            <person name="Pfannkoch C.M."/>
            <person name="Sitter C."/>
            <person name="Sutton G.G."/>
            <person name="Venter J.C."/>
            <person name="Wang Z."/>
            <person name="Woodage T."/>
            <person name="Zheng X.H."/>
            <person name="Zhong F."/>
        </authorList>
    </citation>
    <scope>NUCLEOTIDE SEQUENCE [LARGE SCALE GENOMIC DNA]</scope>
    <source>
        <strain>BN</strain>
        <strain evidence="2">Sprague-Dawley</strain>
    </source>
</reference>
<accession>A6JI39</accession>
<dbReference type="EMBL" id="CH473986">
    <property type="protein sequence ID" value="EDL94513.1"/>
    <property type="molecule type" value="Genomic_DNA"/>
</dbReference>
<sequence length="15" mass="1654">MSAGTQCMEARGQHF</sequence>